<evidence type="ECO:0000256" key="1">
    <source>
        <dbReference type="SAM" id="Phobius"/>
    </source>
</evidence>
<protein>
    <submittedName>
        <fullName evidence="2">Uncharacterized protein</fullName>
    </submittedName>
</protein>
<keyword evidence="1" id="KW-0472">Membrane</keyword>
<evidence type="ECO:0000313" key="3">
    <source>
        <dbReference type="Proteomes" id="UP000678679"/>
    </source>
</evidence>
<organism evidence="2 3">
    <name type="scientific">Flammeovirga yaeyamensis</name>
    <dbReference type="NCBI Taxonomy" id="367791"/>
    <lineage>
        <taxon>Bacteria</taxon>
        <taxon>Pseudomonadati</taxon>
        <taxon>Bacteroidota</taxon>
        <taxon>Cytophagia</taxon>
        <taxon>Cytophagales</taxon>
        <taxon>Flammeovirgaceae</taxon>
        <taxon>Flammeovirga</taxon>
    </lineage>
</organism>
<keyword evidence="1" id="KW-1133">Transmembrane helix</keyword>
<accession>A0AAX1NE67</accession>
<gene>
    <name evidence="2" type="ORF">KMW28_27170</name>
</gene>
<dbReference type="KEGG" id="fya:KMW28_27170"/>
<evidence type="ECO:0000313" key="2">
    <source>
        <dbReference type="EMBL" id="QWG04582.1"/>
    </source>
</evidence>
<keyword evidence="1" id="KW-0812">Transmembrane</keyword>
<dbReference type="EMBL" id="CP076133">
    <property type="protein sequence ID" value="QWG04582.1"/>
    <property type="molecule type" value="Genomic_DNA"/>
</dbReference>
<feature type="transmembrane region" description="Helical" evidence="1">
    <location>
        <begin position="50"/>
        <end position="83"/>
    </location>
</feature>
<dbReference type="AlphaFoldDB" id="A0AAX1NE67"/>
<dbReference type="RefSeq" id="WP_169665474.1">
    <property type="nucleotide sequence ID" value="NZ_CP076133.1"/>
</dbReference>
<dbReference type="Proteomes" id="UP000678679">
    <property type="component" value="Chromosome 2"/>
</dbReference>
<reference evidence="2 3" key="1">
    <citation type="submission" date="2021-05" db="EMBL/GenBank/DDBJ databases">
        <title>Comparative genomic studies on the polysaccharide-degrading batcterial strains of the Flammeovirga genus.</title>
        <authorList>
            <person name="Zewei F."/>
            <person name="Zheng Z."/>
            <person name="Yu L."/>
            <person name="Ruyue G."/>
            <person name="Yanhong M."/>
            <person name="Yuanyuan C."/>
            <person name="Jingyan G."/>
            <person name="Wenjun H."/>
        </authorList>
    </citation>
    <scope>NUCLEOTIDE SEQUENCE [LARGE SCALE GENOMIC DNA]</scope>
    <source>
        <strain evidence="2 3">NBRC:100898</strain>
    </source>
</reference>
<name>A0AAX1NE67_9BACT</name>
<sequence length="111" mass="12636">MNIFKRIGRAIKRAYNKVVDFIVKQIEVIESHVDYVSSRPFEETLAMLSLNLALVILLIEFAAISLLSAIGVLCLGFVIGAYVRRYKTYRYTTPGEGNVIHFHPKQYVANE</sequence>
<proteinExistence type="predicted"/>
<keyword evidence="3" id="KW-1185">Reference proteome</keyword>